<keyword evidence="3" id="KW-1185">Reference proteome</keyword>
<proteinExistence type="predicted"/>
<name>A0ABP1AQN3_9BRYO</name>
<evidence type="ECO:0000313" key="2">
    <source>
        <dbReference type="EMBL" id="CAK9864877.1"/>
    </source>
</evidence>
<dbReference type="Proteomes" id="UP001497522">
    <property type="component" value="Chromosome 14"/>
</dbReference>
<sequence>MKIWYMSIRIRSYNQRQPAPVPKNCVSPSFLSLSLFSSASRCCCAGPSLVGGSSLSLCHATLPAFPTGRWGRRKRERERGREKKRVWNNPSSDSWICEPFADADRALLVIFFIFLFFSL</sequence>
<organism evidence="2 3">
    <name type="scientific">Sphagnum jensenii</name>
    <dbReference type="NCBI Taxonomy" id="128206"/>
    <lineage>
        <taxon>Eukaryota</taxon>
        <taxon>Viridiplantae</taxon>
        <taxon>Streptophyta</taxon>
        <taxon>Embryophyta</taxon>
        <taxon>Bryophyta</taxon>
        <taxon>Sphagnophytina</taxon>
        <taxon>Sphagnopsida</taxon>
        <taxon>Sphagnales</taxon>
        <taxon>Sphagnaceae</taxon>
        <taxon>Sphagnum</taxon>
    </lineage>
</organism>
<feature type="non-terminal residue" evidence="2">
    <location>
        <position position="119"/>
    </location>
</feature>
<reference evidence="2" key="1">
    <citation type="submission" date="2024-03" db="EMBL/GenBank/DDBJ databases">
        <authorList>
            <consortium name="ELIXIR-Norway"/>
            <consortium name="Elixir Norway"/>
        </authorList>
    </citation>
    <scope>NUCLEOTIDE SEQUENCE</scope>
</reference>
<feature type="region of interest" description="Disordered" evidence="1">
    <location>
        <begin position="71"/>
        <end position="90"/>
    </location>
</feature>
<gene>
    <name evidence="2" type="ORF">CSSPJE1EN2_LOCUS7872</name>
</gene>
<evidence type="ECO:0000256" key="1">
    <source>
        <dbReference type="SAM" id="MobiDB-lite"/>
    </source>
</evidence>
<feature type="compositionally biased region" description="Basic residues" evidence="1">
    <location>
        <begin position="71"/>
        <end position="86"/>
    </location>
</feature>
<accession>A0ABP1AQN3</accession>
<protein>
    <submittedName>
        <fullName evidence="2">Uncharacterized protein</fullName>
    </submittedName>
</protein>
<dbReference type="EMBL" id="OZ023715">
    <property type="protein sequence ID" value="CAK9864877.1"/>
    <property type="molecule type" value="Genomic_DNA"/>
</dbReference>
<evidence type="ECO:0000313" key="3">
    <source>
        <dbReference type="Proteomes" id="UP001497522"/>
    </source>
</evidence>